<accession>A0A812WRB8</accession>
<dbReference type="OrthoDB" id="186625at2759"/>
<keyword evidence="3" id="KW-0677">Repeat</keyword>
<evidence type="ECO:0000256" key="2">
    <source>
        <dbReference type="ARBA" id="ARBA00022723"/>
    </source>
</evidence>
<dbReference type="PROSITE" id="PS00018">
    <property type="entry name" value="EF_HAND_1"/>
    <property type="match status" value="1"/>
</dbReference>
<evidence type="ECO:0000313" key="8">
    <source>
        <dbReference type="Proteomes" id="UP000601435"/>
    </source>
</evidence>
<dbReference type="PANTHER" id="PTHR23048:SF0">
    <property type="entry name" value="CALMODULIN LIKE 3"/>
    <property type="match status" value="1"/>
</dbReference>
<organism evidence="7 8">
    <name type="scientific">Symbiodinium necroappetens</name>
    <dbReference type="NCBI Taxonomy" id="1628268"/>
    <lineage>
        <taxon>Eukaryota</taxon>
        <taxon>Sar</taxon>
        <taxon>Alveolata</taxon>
        <taxon>Dinophyceae</taxon>
        <taxon>Suessiales</taxon>
        <taxon>Symbiodiniaceae</taxon>
        <taxon>Symbiodinium</taxon>
    </lineage>
</organism>
<feature type="non-terminal residue" evidence="7">
    <location>
        <position position="210"/>
    </location>
</feature>
<evidence type="ECO:0000256" key="5">
    <source>
        <dbReference type="ARBA" id="ARBA00022990"/>
    </source>
</evidence>
<keyword evidence="4" id="KW-0106">Calcium</keyword>
<dbReference type="InterPro" id="IPR050230">
    <property type="entry name" value="CALM/Myosin/TropC-like"/>
</dbReference>
<dbReference type="CDD" id="cd00051">
    <property type="entry name" value="EFh"/>
    <property type="match status" value="1"/>
</dbReference>
<dbReference type="Gene3D" id="1.10.238.10">
    <property type="entry name" value="EF-hand"/>
    <property type="match status" value="1"/>
</dbReference>
<evidence type="ECO:0000256" key="3">
    <source>
        <dbReference type="ARBA" id="ARBA00022737"/>
    </source>
</evidence>
<comment type="caution">
    <text evidence="7">The sequence shown here is derived from an EMBL/GenBank/DDBJ whole genome shotgun (WGS) entry which is preliminary data.</text>
</comment>
<feature type="domain" description="EF-hand" evidence="6">
    <location>
        <begin position="60"/>
        <end position="95"/>
    </location>
</feature>
<dbReference type="AlphaFoldDB" id="A0A812WRB8"/>
<dbReference type="Proteomes" id="UP000601435">
    <property type="component" value="Unassembled WGS sequence"/>
</dbReference>
<protein>
    <recommendedName>
        <fullName evidence="1">Calmodulin</fullName>
    </recommendedName>
</protein>
<dbReference type="GO" id="GO:0016460">
    <property type="term" value="C:myosin II complex"/>
    <property type="evidence" value="ECO:0007669"/>
    <property type="project" value="TreeGrafter"/>
</dbReference>
<reference evidence="7" key="1">
    <citation type="submission" date="2021-02" db="EMBL/GenBank/DDBJ databases">
        <authorList>
            <person name="Dougan E. K."/>
            <person name="Rhodes N."/>
            <person name="Thang M."/>
            <person name="Chan C."/>
        </authorList>
    </citation>
    <scope>NUCLEOTIDE SEQUENCE</scope>
</reference>
<keyword evidence="8" id="KW-1185">Reference proteome</keyword>
<dbReference type="PANTHER" id="PTHR23048">
    <property type="entry name" value="MYOSIN LIGHT CHAIN 1, 3"/>
    <property type="match status" value="1"/>
</dbReference>
<sequence>ESSGCLSPDQLGDALRLAGTNPTHREVSALLERLGHPSAFDAAALGQVVEDALNEWLSKDQASELLSSLRLFDPSGSRRLSTQELQRIMQMGGYNFSEKDLEEMLQYVSVDSQGTVDYTELVSNYFLAPESRVVGTTQARPRAKSDYPLARFRRAVRKLRMLRMVAFTTHSSSFTAENAVGVVEANLAIDEEFEQVMKRMNRGRTTVIRD</sequence>
<dbReference type="InterPro" id="IPR002048">
    <property type="entry name" value="EF_hand_dom"/>
</dbReference>
<dbReference type="PROSITE" id="PS50222">
    <property type="entry name" value="EF_HAND_2"/>
    <property type="match status" value="1"/>
</dbReference>
<evidence type="ECO:0000259" key="6">
    <source>
        <dbReference type="PROSITE" id="PS50222"/>
    </source>
</evidence>
<proteinExistence type="predicted"/>
<dbReference type="SUPFAM" id="SSF47473">
    <property type="entry name" value="EF-hand"/>
    <property type="match status" value="1"/>
</dbReference>
<dbReference type="InterPro" id="IPR018247">
    <property type="entry name" value="EF_Hand_1_Ca_BS"/>
</dbReference>
<keyword evidence="5" id="KW-0007">Acetylation</keyword>
<evidence type="ECO:0000256" key="1">
    <source>
        <dbReference type="ARBA" id="ARBA00020786"/>
    </source>
</evidence>
<keyword evidence="2" id="KW-0479">Metal-binding</keyword>
<dbReference type="Pfam" id="PF13499">
    <property type="entry name" value="EF-hand_7"/>
    <property type="match status" value="1"/>
</dbReference>
<dbReference type="GO" id="GO:0005509">
    <property type="term" value="F:calcium ion binding"/>
    <property type="evidence" value="ECO:0007669"/>
    <property type="project" value="InterPro"/>
</dbReference>
<evidence type="ECO:0000256" key="4">
    <source>
        <dbReference type="ARBA" id="ARBA00022837"/>
    </source>
</evidence>
<name>A0A812WRB8_9DINO</name>
<dbReference type="InterPro" id="IPR011992">
    <property type="entry name" value="EF-hand-dom_pair"/>
</dbReference>
<gene>
    <name evidence="7" type="primary">cal-1</name>
    <name evidence="7" type="ORF">SNEC2469_LOCUS19852</name>
</gene>
<dbReference type="EMBL" id="CAJNJA010034206">
    <property type="protein sequence ID" value="CAE7689162.1"/>
    <property type="molecule type" value="Genomic_DNA"/>
</dbReference>
<evidence type="ECO:0000313" key="7">
    <source>
        <dbReference type="EMBL" id="CAE7689162.1"/>
    </source>
</evidence>